<dbReference type="EMBL" id="CP127363">
    <property type="protein sequence ID" value="WIY50192.1"/>
    <property type="molecule type" value="Genomic_DNA"/>
</dbReference>
<feature type="transmembrane region" description="Helical" evidence="1">
    <location>
        <begin position="6"/>
        <end position="23"/>
    </location>
</feature>
<dbReference type="RefSeq" id="WP_041827548.1">
    <property type="nucleotide sequence ID" value="NZ_CP023687.1"/>
</dbReference>
<evidence type="ECO:0000313" key="2">
    <source>
        <dbReference type="EMBL" id="WIY50192.1"/>
    </source>
</evidence>
<protein>
    <recommendedName>
        <fullName evidence="4">DUF2523 domain-containing protein</fullName>
    </recommendedName>
</protein>
<feature type="transmembrane region" description="Helical" evidence="1">
    <location>
        <begin position="76"/>
        <end position="102"/>
    </location>
</feature>
<feature type="transmembrane region" description="Helical" evidence="1">
    <location>
        <begin position="35"/>
        <end position="56"/>
    </location>
</feature>
<organism evidence="2 3">
    <name type="scientific">Paracidovorax citrulli</name>
    <name type="common">Acidovorax citrulli</name>
    <dbReference type="NCBI Taxonomy" id="80869"/>
    <lineage>
        <taxon>Bacteria</taxon>
        <taxon>Pseudomonadati</taxon>
        <taxon>Pseudomonadota</taxon>
        <taxon>Betaproteobacteria</taxon>
        <taxon>Burkholderiales</taxon>
        <taxon>Comamonadaceae</taxon>
        <taxon>Paracidovorax</taxon>
    </lineage>
</organism>
<evidence type="ECO:0008006" key="4">
    <source>
        <dbReference type="Google" id="ProtNLM"/>
    </source>
</evidence>
<keyword evidence="3" id="KW-1185">Reference proteome</keyword>
<reference evidence="2 3" key="1">
    <citation type="submission" date="2023-06" db="EMBL/GenBank/DDBJ databases">
        <authorList>
            <person name="Ham H."/>
            <person name="Park D.S."/>
        </authorList>
    </citation>
    <scope>NUCLEOTIDE SEQUENCE [LARGE SCALE GENOMIC DNA]</scope>
    <source>
        <strain evidence="2 3">KACC 17005</strain>
    </source>
</reference>
<evidence type="ECO:0000256" key="1">
    <source>
        <dbReference type="SAM" id="Phobius"/>
    </source>
</evidence>
<dbReference type="Proteomes" id="UP001242732">
    <property type="component" value="Chromosome"/>
</dbReference>
<accession>A0ABY9ATQ8</accession>
<keyword evidence="1" id="KW-0812">Transmembrane</keyword>
<sequence>MPVFAALVANIGAALASLFGRFLGAYSALKLASYVTYLAITATFIATTYVCVGGLLTYISSFAGGSGSTTSAGWMYYFFMGLGMLIPSNAGGVLSCIGSVWVGCNVYRLQQIGTIKFT</sequence>
<gene>
    <name evidence="2" type="ORF">QRO08_06370</name>
</gene>
<proteinExistence type="predicted"/>
<keyword evidence="1" id="KW-1133">Transmembrane helix</keyword>
<keyword evidence="1" id="KW-0472">Membrane</keyword>
<evidence type="ECO:0000313" key="3">
    <source>
        <dbReference type="Proteomes" id="UP001242732"/>
    </source>
</evidence>
<name>A0ABY9ATQ8_PARCI</name>